<evidence type="ECO:0000256" key="4">
    <source>
        <dbReference type="PIRSR" id="PIRSR620019-2"/>
    </source>
</evidence>
<dbReference type="CDD" id="cd03360">
    <property type="entry name" value="LbH_AT_putative"/>
    <property type="match status" value="1"/>
</dbReference>
<dbReference type="Proteomes" id="UP000681414">
    <property type="component" value="Unassembled WGS sequence"/>
</dbReference>
<evidence type="ECO:0000256" key="1">
    <source>
        <dbReference type="ARBA" id="ARBA00022679"/>
    </source>
</evidence>
<feature type="site" description="Increases basicity of active site His" evidence="3">
    <location>
        <position position="137"/>
    </location>
</feature>
<dbReference type="InterPro" id="IPR041561">
    <property type="entry name" value="PglD_N"/>
</dbReference>
<evidence type="ECO:0000313" key="7">
    <source>
        <dbReference type="Proteomes" id="UP000681414"/>
    </source>
</evidence>
<dbReference type="SUPFAM" id="SSF51161">
    <property type="entry name" value="Trimeric LpxA-like enzymes"/>
    <property type="match status" value="1"/>
</dbReference>
<dbReference type="InterPro" id="IPR011004">
    <property type="entry name" value="Trimer_LpxA-like_sf"/>
</dbReference>
<accession>A0A942TK89</accession>
<sequence>MNIVLIGAGGHGKVVRDLIVLHKNIKLIAFLDDKYKEVCKKGNIIVGPIPFAKTIMSMFPDVKFVITIGDNKVRKEIISKLNLPHIYYATLVHPTAIISPSVSIGNGTVIMANAVIDSDSQIGNHVIINTSSVVEHDNHVGDFVHLSPNATLTGAVKIEEGVHIGAGATVIPYINIGEWSTIGAGAAVINPIPANSTAVGVPAKVKEEQKMEEVS</sequence>
<dbReference type="EMBL" id="JAGYPG010000004">
    <property type="protein sequence ID" value="MBS4197572.1"/>
    <property type="molecule type" value="Genomic_DNA"/>
</dbReference>
<dbReference type="PANTHER" id="PTHR43300:SF7">
    <property type="entry name" value="UDP-N-ACETYLBACILLOSAMINE N-ACETYLTRANSFERASE"/>
    <property type="match status" value="1"/>
</dbReference>
<dbReference type="InterPro" id="IPR020019">
    <property type="entry name" value="AcTrfase_PglD-like"/>
</dbReference>
<feature type="binding site" evidence="4">
    <location>
        <position position="69"/>
    </location>
    <ligand>
        <name>substrate</name>
    </ligand>
</feature>
<feature type="binding site" evidence="4">
    <location>
        <position position="145"/>
    </location>
    <ligand>
        <name>acetyl-CoA</name>
        <dbReference type="ChEBI" id="CHEBI:57288"/>
    </ligand>
</feature>
<feature type="active site" description="Proton acceptor" evidence="3">
    <location>
        <position position="136"/>
    </location>
</feature>
<feature type="domain" description="PglD N-terminal" evidence="5">
    <location>
        <begin position="2"/>
        <end position="81"/>
    </location>
</feature>
<dbReference type="RefSeq" id="WP_213126791.1">
    <property type="nucleotide sequence ID" value="NZ_JAGYPG010000004.1"/>
</dbReference>
<dbReference type="Pfam" id="PF17836">
    <property type="entry name" value="PglD_N"/>
    <property type="match status" value="1"/>
</dbReference>
<evidence type="ECO:0000256" key="3">
    <source>
        <dbReference type="PIRSR" id="PIRSR620019-1"/>
    </source>
</evidence>
<dbReference type="Gene3D" id="3.40.50.20">
    <property type="match status" value="1"/>
</dbReference>
<gene>
    <name evidence="6" type="ORF">KHA97_21230</name>
</gene>
<comment type="caution">
    <text evidence="6">The sequence shown here is derived from an EMBL/GenBank/DDBJ whole genome shotgun (WGS) entry which is preliminary data.</text>
</comment>
<dbReference type="GO" id="GO:0016740">
    <property type="term" value="F:transferase activity"/>
    <property type="evidence" value="ECO:0007669"/>
    <property type="project" value="UniProtKB-KW"/>
</dbReference>
<keyword evidence="7" id="KW-1185">Reference proteome</keyword>
<evidence type="ECO:0000259" key="5">
    <source>
        <dbReference type="Pfam" id="PF17836"/>
    </source>
</evidence>
<evidence type="ECO:0000313" key="6">
    <source>
        <dbReference type="EMBL" id="MBS4197572.1"/>
    </source>
</evidence>
<dbReference type="InterPro" id="IPR018357">
    <property type="entry name" value="Hexapep_transf_CS"/>
</dbReference>
<evidence type="ECO:0000256" key="2">
    <source>
        <dbReference type="ARBA" id="ARBA00022737"/>
    </source>
</evidence>
<reference evidence="6 7" key="1">
    <citation type="submission" date="2021-05" db="EMBL/GenBank/DDBJ databases">
        <title>Novel Bacillus species.</title>
        <authorList>
            <person name="Liu G."/>
        </authorList>
    </citation>
    <scope>NUCLEOTIDE SEQUENCE [LARGE SCALE GENOMIC DNA]</scope>
    <source>
        <strain evidence="7">FJAT-49780</strain>
    </source>
</reference>
<dbReference type="Gene3D" id="2.160.10.10">
    <property type="entry name" value="Hexapeptide repeat proteins"/>
    <property type="match status" value="1"/>
</dbReference>
<dbReference type="InterPro" id="IPR050179">
    <property type="entry name" value="Trans_hexapeptide_repeat"/>
</dbReference>
<protein>
    <submittedName>
        <fullName evidence="6">Acetyltransferase</fullName>
    </submittedName>
</protein>
<keyword evidence="1" id="KW-0808">Transferase</keyword>
<dbReference type="PANTHER" id="PTHR43300">
    <property type="entry name" value="ACETYLTRANSFERASE"/>
    <property type="match status" value="1"/>
</dbReference>
<organism evidence="6 7">
    <name type="scientific">Lederbergia citri</name>
    <dbReference type="NCBI Taxonomy" id="2833580"/>
    <lineage>
        <taxon>Bacteria</taxon>
        <taxon>Bacillati</taxon>
        <taxon>Bacillota</taxon>
        <taxon>Bacilli</taxon>
        <taxon>Bacillales</taxon>
        <taxon>Bacillaceae</taxon>
        <taxon>Lederbergia</taxon>
    </lineage>
</organism>
<name>A0A942TK89_9BACI</name>
<dbReference type="NCBIfam" id="TIGR03570">
    <property type="entry name" value="NeuD_NnaD"/>
    <property type="match status" value="1"/>
</dbReference>
<keyword evidence="2" id="KW-0677">Repeat</keyword>
<proteinExistence type="predicted"/>
<dbReference type="AlphaFoldDB" id="A0A942TK89"/>
<dbReference type="PROSITE" id="PS00101">
    <property type="entry name" value="HEXAPEP_TRANSFERASES"/>
    <property type="match status" value="1"/>
</dbReference>